<dbReference type="Pfam" id="PF00956">
    <property type="entry name" value="NAP"/>
    <property type="match status" value="1"/>
</dbReference>
<accession>A0A3F2RLZ4</accession>
<evidence type="ECO:0000313" key="7">
    <source>
        <dbReference type="Proteomes" id="UP000277300"/>
    </source>
</evidence>
<proteinExistence type="inferred from homology"/>
<feature type="compositionally biased region" description="Basic and acidic residues" evidence="4">
    <location>
        <begin position="369"/>
        <end position="379"/>
    </location>
</feature>
<feature type="coiled-coil region" evidence="3">
    <location>
        <begin position="62"/>
        <end position="89"/>
    </location>
</feature>
<evidence type="ECO:0008006" key="9">
    <source>
        <dbReference type="Google" id="ProtNLM"/>
    </source>
</evidence>
<evidence type="ECO:0000256" key="3">
    <source>
        <dbReference type="SAM" id="Coils"/>
    </source>
</evidence>
<organism evidence="5 7">
    <name type="scientific">Phytophthora kernoviae</name>
    <dbReference type="NCBI Taxonomy" id="325452"/>
    <lineage>
        <taxon>Eukaryota</taxon>
        <taxon>Sar</taxon>
        <taxon>Stramenopiles</taxon>
        <taxon>Oomycota</taxon>
        <taxon>Peronosporomycetes</taxon>
        <taxon>Peronosporales</taxon>
        <taxon>Peronosporaceae</taxon>
        <taxon>Phytophthora</taxon>
    </lineage>
</organism>
<evidence type="ECO:0000256" key="2">
    <source>
        <dbReference type="RuleBase" id="RU003876"/>
    </source>
</evidence>
<gene>
    <name evidence="6" type="ORF">BBJ29_003424</name>
    <name evidence="5" type="ORF">BBP00_00006132</name>
</gene>
<dbReference type="InterPro" id="IPR002164">
    <property type="entry name" value="NAP_family"/>
</dbReference>
<evidence type="ECO:0000313" key="5">
    <source>
        <dbReference type="EMBL" id="RLN60142.1"/>
    </source>
</evidence>
<dbReference type="FunFam" id="1.20.5.1500:FF:000001">
    <property type="entry name" value="Nucleosome assembly protein 1-like 1"/>
    <property type="match status" value="1"/>
</dbReference>
<dbReference type="GO" id="GO:0005634">
    <property type="term" value="C:nucleus"/>
    <property type="evidence" value="ECO:0007669"/>
    <property type="project" value="InterPro"/>
</dbReference>
<dbReference type="Proteomes" id="UP000277300">
    <property type="component" value="Unassembled WGS sequence"/>
</dbReference>
<evidence type="ECO:0000313" key="6">
    <source>
        <dbReference type="EMBL" id="RLN67130.1"/>
    </source>
</evidence>
<protein>
    <recommendedName>
        <fullName evidence="9">Nucleosome assembly protein</fullName>
    </recommendedName>
</protein>
<feature type="region of interest" description="Disordered" evidence="4">
    <location>
        <begin position="323"/>
        <end position="379"/>
    </location>
</feature>
<dbReference type="EMBL" id="MBAD02000478">
    <property type="protein sequence ID" value="RLN67130.1"/>
    <property type="molecule type" value="Genomic_DNA"/>
</dbReference>
<dbReference type="SUPFAM" id="SSF143113">
    <property type="entry name" value="NAP-like"/>
    <property type="match status" value="1"/>
</dbReference>
<name>A0A3F2RLZ4_9STRA</name>
<reference evidence="7 8" key="1">
    <citation type="submission" date="2018-07" db="EMBL/GenBank/DDBJ databases">
        <title>Genome sequencing of oomycete isolates from Chile give support for New Zealand origin for Phytophthora kernoviae and make available the first Nothophytophthora sp. genome.</title>
        <authorList>
            <person name="Studholme D.J."/>
            <person name="Sanfuentes E."/>
            <person name="Panda P."/>
            <person name="Hill R."/>
            <person name="Sambles C."/>
            <person name="Grant M."/>
            <person name="Williams N.M."/>
            <person name="Mcdougal R.L."/>
        </authorList>
    </citation>
    <scope>NUCLEOTIDE SEQUENCE [LARGE SCALE GENOMIC DNA]</scope>
    <source>
        <strain evidence="5">Chile6</strain>
        <strain evidence="6">Chile7</strain>
    </source>
</reference>
<dbReference type="PANTHER" id="PTHR11875">
    <property type="entry name" value="TESTIS-SPECIFIC Y-ENCODED PROTEIN"/>
    <property type="match status" value="1"/>
</dbReference>
<evidence type="ECO:0000256" key="1">
    <source>
        <dbReference type="ARBA" id="ARBA00009947"/>
    </source>
</evidence>
<dbReference type="InterPro" id="IPR037231">
    <property type="entry name" value="NAP-like_sf"/>
</dbReference>
<dbReference type="Proteomes" id="UP000284657">
    <property type="component" value="Unassembled WGS sequence"/>
</dbReference>
<dbReference type="EMBL" id="MBDO02000199">
    <property type="protein sequence ID" value="RLN60142.1"/>
    <property type="molecule type" value="Genomic_DNA"/>
</dbReference>
<comment type="similarity">
    <text evidence="1 2">Belongs to the nucleosome assembly protein (NAP) family.</text>
</comment>
<keyword evidence="3" id="KW-0175">Coiled coil</keyword>
<dbReference type="Gene3D" id="1.20.5.1500">
    <property type="match status" value="1"/>
</dbReference>
<dbReference type="AlphaFoldDB" id="A0A3F2RLZ4"/>
<dbReference type="Gene3D" id="3.30.1120.90">
    <property type="entry name" value="Nucleosome assembly protein"/>
    <property type="match status" value="1"/>
</dbReference>
<feature type="region of interest" description="Disordered" evidence="4">
    <location>
        <begin position="1"/>
        <end position="32"/>
    </location>
</feature>
<dbReference type="OrthoDB" id="27325at2759"/>
<dbReference type="GO" id="GO:0006334">
    <property type="term" value="P:nucleosome assembly"/>
    <property type="evidence" value="ECO:0007669"/>
    <property type="project" value="InterPro"/>
</dbReference>
<evidence type="ECO:0000256" key="4">
    <source>
        <dbReference type="SAM" id="MobiDB-lite"/>
    </source>
</evidence>
<feature type="compositionally biased region" description="Acidic residues" evidence="4">
    <location>
        <begin position="323"/>
        <end position="347"/>
    </location>
</feature>
<evidence type="ECO:0000313" key="8">
    <source>
        <dbReference type="Proteomes" id="UP000284657"/>
    </source>
</evidence>
<sequence length="379" mass="42834">MSDKQIAEQDSVVEVDQNDGRGFQPVEGLTEQVSQLSVGEANANADEEEDDLANLPKNVLLRLDALRKLQEAQAEVEEEFEKERKALELKYEKLYQPFYKQRAEIVSGAKEVEAVASAASEPQEADAAETGEDVKGVPGFWLRAFMNHSVLADLIQERDLPAFEFLTDVHSVSHEEDNGFKLTFEFYENPFFSNKTLTKEYDIGDASEMGEAVLRNVTGTIIEWKEGKNLCEVTKKVKQRAKGGKGDTRVVSRTEPCESFFQFFTPVEMPSEEDDEDVSRCELFKRADEMIMRQLSGDFEIGFTIHETIIPQALLWFTGEAIEDDSDYDPEDDEDYEDSDEESDDSGDDSRKPRRGKKKFPALEGGLDASEKPPECKNQ</sequence>
<comment type="caution">
    <text evidence="5">The sequence shown here is derived from an EMBL/GenBank/DDBJ whole genome shotgun (WGS) entry which is preliminary data.</text>
</comment>